<keyword evidence="3" id="KW-1185">Reference proteome</keyword>
<evidence type="ECO:0000313" key="3">
    <source>
        <dbReference type="Proteomes" id="UP001493153"/>
    </source>
</evidence>
<reference evidence="1 3" key="1">
    <citation type="submission" date="2020-09" db="EMBL/GenBank/DDBJ databases">
        <title>Genome sequences of Mycetohabitans spp.</title>
        <authorList>
            <person name="Carter M.E."/>
            <person name="Carpenter S.C.D."/>
            <person name="Bogdanove A.J."/>
        </authorList>
    </citation>
    <scope>NUCLEOTIDE SEQUENCE [LARGE SCALE GENOMIC DNA]</scope>
    <source>
        <strain evidence="1 3">B12</strain>
    </source>
</reference>
<evidence type="ECO:0000313" key="1">
    <source>
        <dbReference type="EMBL" id="WXK39696.1"/>
    </source>
</evidence>
<evidence type="ECO:0000313" key="2">
    <source>
        <dbReference type="EMBL" id="WXK39772.1"/>
    </source>
</evidence>
<dbReference type="EMBL" id="CP062176">
    <property type="protein sequence ID" value="WXK39696.1"/>
    <property type="molecule type" value="Genomic_DNA"/>
</dbReference>
<protein>
    <recommendedName>
        <fullName evidence="4">Replication protein 15</fullName>
    </recommendedName>
</protein>
<dbReference type="Proteomes" id="UP001493153">
    <property type="component" value="Chromosome"/>
</dbReference>
<dbReference type="RefSeq" id="WP_013434671.1">
    <property type="nucleotide sequence ID" value="NZ_CP062176.1"/>
</dbReference>
<organism evidence="1 3">
    <name type="scientific">Mycetohabitans rhizoxinica</name>
    <dbReference type="NCBI Taxonomy" id="412963"/>
    <lineage>
        <taxon>Bacteria</taxon>
        <taxon>Pseudomonadati</taxon>
        <taxon>Pseudomonadota</taxon>
        <taxon>Betaproteobacteria</taxon>
        <taxon>Burkholderiales</taxon>
        <taxon>Burkholderiaceae</taxon>
        <taxon>Mycetohabitans</taxon>
    </lineage>
</organism>
<accession>A0ABZ2Q148</accession>
<sequence length="296" mass="32969">MELSMARARNIKPGIMENEDLAELDPFARLLFIYLWMLADREGRLEDRPKKIKVKALPYDDVDADALLNSLQSKGFIVRYTVSGVGYIQILTFLKHQKPHSNETPSEIPPWSQGLATKVDSPCDLGVKDCAPKQQALGPCISDSLIDGLTDCLIPSKTLLPPTASEAPSKKLKAEKPPVPTTGIWHAYATAYQRRYGALPVRNAKVNGQLSRLLQRLGKEEAPGVAAWYVDSNKRYYVQKMHPVDCLLADAEALRTEWVTNRRVTETQAREADRLQATGDMWTRILRDAEAVNGGG</sequence>
<proteinExistence type="predicted"/>
<gene>
    <name evidence="1" type="ORF">IHE29_10640</name>
    <name evidence="2" type="ORF">IHE29_11055</name>
</gene>
<name>A0ABZ2Q148_9BURK</name>
<evidence type="ECO:0008006" key="4">
    <source>
        <dbReference type="Google" id="ProtNLM"/>
    </source>
</evidence>
<dbReference type="EMBL" id="CP062176">
    <property type="protein sequence ID" value="WXK39772.1"/>
    <property type="molecule type" value="Genomic_DNA"/>
</dbReference>